<dbReference type="Pfam" id="PF13795">
    <property type="entry name" value="HupE_UreJ_2"/>
    <property type="match status" value="1"/>
</dbReference>
<protein>
    <recommendedName>
        <fullName evidence="5">HupE / UreJ protein</fullName>
    </recommendedName>
</protein>
<feature type="transmembrane region" description="Helical" evidence="1">
    <location>
        <begin position="300"/>
        <end position="319"/>
    </location>
</feature>
<feature type="transmembrane region" description="Helical" evidence="1">
    <location>
        <begin position="263"/>
        <end position="288"/>
    </location>
</feature>
<accession>A0A511QV81</accession>
<dbReference type="AlphaFoldDB" id="A0A511QV81"/>
<sequence>MSNQKSLHRLFLFVLTTFTSLFATHAISHGLEPIFISVITMENNQYRVELRLPDEYKEENSPYFVLPAGCQSTNFNTLISTINCKESLLGKTLDIKFDYYVPQISTLINYYDIDGKNELTEITNKLSWTIPEELNSSDSNLLYLNVGFEHILGGFDHVLFILCLLMIVKSNRKLVQAITGFTIAHSMTLFIVSLGIIQPSIEPIELIVAMSVLLLAYEIARDKNSLTHRYPVIVSFFCGLLHGVGFSSVLSEVNTANIIDISSILFFNIGVEFGQLLIVFAWISITFISNKFNFDKKEIYKAKVISIYLTGGLAMYWVLDRFILWFEARSIHLFV</sequence>
<keyword evidence="2" id="KW-0732">Signal</keyword>
<dbReference type="InterPro" id="IPR032809">
    <property type="entry name" value="Put_HupE_UreJ"/>
</dbReference>
<feature type="signal peptide" evidence="2">
    <location>
        <begin position="1"/>
        <end position="23"/>
    </location>
</feature>
<feature type="transmembrane region" description="Helical" evidence="1">
    <location>
        <begin position="232"/>
        <end position="251"/>
    </location>
</feature>
<evidence type="ECO:0000256" key="2">
    <source>
        <dbReference type="SAM" id="SignalP"/>
    </source>
</evidence>
<keyword evidence="1" id="KW-0472">Membrane</keyword>
<name>A0A511QV81_9VIBR</name>
<reference evidence="3 4" key="1">
    <citation type="submission" date="2019-07" db="EMBL/GenBank/DDBJ databases">
        <title>Whole genome shotgun sequence of Vibrio superstes NBRC 103154.</title>
        <authorList>
            <person name="Hosoyama A."/>
            <person name="Uohara A."/>
            <person name="Ohji S."/>
            <person name="Ichikawa N."/>
        </authorList>
    </citation>
    <scope>NUCLEOTIDE SEQUENCE [LARGE SCALE GENOMIC DNA]</scope>
    <source>
        <strain evidence="3 4">NBRC 103154</strain>
    </source>
</reference>
<evidence type="ECO:0000313" key="3">
    <source>
        <dbReference type="EMBL" id="GEM80472.1"/>
    </source>
</evidence>
<dbReference type="EMBL" id="BJXK01000011">
    <property type="protein sequence ID" value="GEM80472.1"/>
    <property type="molecule type" value="Genomic_DNA"/>
</dbReference>
<dbReference type="RefSeq" id="WP_119010221.1">
    <property type="nucleotide sequence ID" value="NZ_BJXK01000011.1"/>
</dbReference>
<keyword evidence="1" id="KW-1133">Transmembrane helix</keyword>
<proteinExistence type="predicted"/>
<keyword evidence="4" id="KW-1185">Reference proteome</keyword>
<organism evidence="3 4">
    <name type="scientific">Vibrio superstes NBRC 103154</name>
    <dbReference type="NCBI Taxonomy" id="1219062"/>
    <lineage>
        <taxon>Bacteria</taxon>
        <taxon>Pseudomonadati</taxon>
        <taxon>Pseudomonadota</taxon>
        <taxon>Gammaproteobacteria</taxon>
        <taxon>Vibrionales</taxon>
        <taxon>Vibrionaceae</taxon>
        <taxon>Vibrio</taxon>
    </lineage>
</organism>
<comment type="caution">
    <text evidence="3">The sequence shown here is derived from an EMBL/GenBank/DDBJ whole genome shotgun (WGS) entry which is preliminary data.</text>
</comment>
<feature type="chain" id="PRO_5021794823" description="HupE / UreJ protein" evidence="2">
    <location>
        <begin position="24"/>
        <end position="335"/>
    </location>
</feature>
<dbReference type="OrthoDB" id="9808870at2"/>
<feature type="transmembrane region" description="Helical" evidence="1">
    <location>
        <begin position="174"/>
        <end position="197"/>
    </location>
</feature>
<feature type="transmembrane region" description="Helical" evidence="1">
    <location>
        <begin position="141"/>
        <end position="167"/>
    </location>
</feature>
<gene>
    <name evidence="3" type="ORF">VSU01S_27170</name>
</gene>
<keyword evidence="1" id="KW-0812">Transmembrane</keyword>
<evidence type="ECO:0000256" key="1">
    <source>
        <dbReference type="SAM" id="Phobius"/>
    </source>
</evidence>
<evidence type="ECO:0008006" key="5">
    <source>
        <dbReference type="Google" id="ProtNLM"/>
    </source>
</evidence>
<dbReference type="Proteomes" id="UP000321113">
    <property type="component" value="Unassembled WGS sequence"/>
</dbReference>
<feature type="transmembrane region" description="Helical" evidence="1">
    <location>
        <begin position="203"/>
        <end position="220"/>
    </location>
</feature>
<evidence type="ECO:0000313" key="4">
    <source>
        <dbReference type="Proteomes" id="UP000321113"/>
    </source>
</evidence>